<gene>
    <name evidence="1" type="ORF">R7226_09730</name>
</gene>
<reference evidence="2" key="1">
    <citation type="submission" date="2023-07" db="EMBL/GenBank/DDBJ databases">
        <title>Conexibacter stalactiti sp. nov., isolated from stalactites in a lava cave and emended description of the genus Conexibacter.</title>
        <authorList>
            <person name="Lee S.D."/>
        </authorList>
    </citation>
    <scope>NUCLEOTIDE SEQUENCE [LARGE SCALE GENOMIC DNA]</scope>
    <source>
        <strain evidence="2">KCTC 39840</strain>
    </source>
</reference>
<dbReference type="Proteomes" id="UP001284601">
    <property type="component" value="Unassembled WGS sequence"/>
</dbReference>
<accession>A0ABU4HMT1</accession>
<name>A0ABU4HMT1_9ACTN</name>
<evidence type="ECO:0000313" key="2">
    <source>
        <dbReference type="Proteomes" id="UP001284601"/>
    </source>
</evidence>
<keyword evidence="2" id="KW-1185">Reference proteome</keyword>
<proteinExistence type="predicted"/>
<dbReference type="RefSeq" id="WP_318596903.1">
    <property type="nucleotide sequence ID" value="NZ_JAWSTH010000019.1"/>
</dbReference>
<dbReference type="EMBL" id="JAWSTH010000019">
    <property type="protein sequence ID" value="MDW5594616.1"/>
    <property type="molecule type" value="Genomic_DNA"/>
</dbReference>
<organism evidence="1 2">
    <name type="scientific">Conexibacter stalactiti</name>
    <dbReference type="NCBI Taxonomy" id="1940611"/>
    <lineage>
        <taxon>Bacteria</taxon>
        <taxon>Bacillati</taxon>
        <taxon>Actinomycetota</taxon>
        <taxon>Thermoleophilia</taxon>
        <taxon>Solirubrobacterales</taxon>
        <taxon>Conexibacteraceae</taxon>
        <taxon>Conexibacter</taxon>
    </lineage>
</organism>
<comment type="caution">
    <text evidence="1">The sequence shown here is derived from an EMBL/GenBank/DDBJ whole genome shotgun (WGS) entry which is preliminary data.</text>
</comment>
<reference evidence="1 2" key="2">
    <citation type="submission" date="2023-10" db="EMBL/GenBank/DDBJ databases">
        <authorList>
            <person name="Han X.F."/>
        </authorList>
    </citation>
    <scope>NUCLEOTIDE SEQUENCE [LARGE SCALE GENOMIC DNA]</scope>
    <source>
        <strain evidence="1 2">KCTC 39840</strain>
    </source>
</reference>
<protein>
    <submittedName>
        <fullName evidence="1">Uncharacterized protein</fullName>
    </submittedName>
</protein>
<evidence type="ECO:0000313" key="1">
    <source>
        <dbReference type="EMBL" id="MDW5594616.1"/>
    </source>
</evidence>
<sequence>MSATASSTSTTVVTPAPLIWPERDNHTITAVDLAPAISTNVEAVLPQLRQLSALGDALRSLQALDGSFTNEAHARVIAGLSADLMDELADSDAVSSTEQAELIRRRAAALRELKHDTEIAQDEAALIEGQELSIIAAPVCTFRNKTRTPLQSVIITAAHEQGNELIAALDGSSDAVLGEANGHIGTSDITADSPFAMQITDLITMGGESNAFPKHFCYFLPEDEGAGFGEKSNKTILFRNVYGQRYEYISKALGDELLVGHKPAEGVDVRNVLITWMRGHDIAHSVTTPRAGKVGPKDVGHEPWYSLQEAIADAFGTAMSFTPTWLGLAGCSADDMAAVYLAEALHYLRRGPWNWSDAGAACVELSFLAGNGYIDVAEDGTITWETARVIEGIHALSATLEREVVSAPSKENVQAILDQYGWREDSPIAPTVRKIRDELAGIPTSIAYL</sequence>